<protein>
    <submittedName>
        <fullName evidence="1">Uncharacterized protein</fullName>
    </submittedName>
</protein>
<proteinExistence type="predicted"/>
<name>A0AAV4SVM1_CAEEX</name>
<keyword evidence="2" id="KW-1185">Reference proteome</keyword>
<dbReference type="EMBL" id="BPLR01010057">
    <property type="protein sequence ID" value="GIY36497.1"/>
    <property type="molecule type" value="Genomic_DNA"/>
</dbReference>
<evidence type="ECO:0000313" key="2">
    <source>
        <dbReference type="Proteomes" id="UP001054945"/>
    </source>
</evidence>
<accession>A0AAV4SVM1</accession>
<sequence length="134" mass="15061">MMPNPVSPDDFRRKIICRSRIPTEQTIFLPKAAILGGPLIRSTLNYSDVPRTSHYFSRQPSRVFGGTSGKSSVAPEYRQSKRHSCQGTVLGGPLIMSTPNYSDVPRTSHYFSREPSRVFDGMVISPITLFRRVD</sequence>
<dbReference type="AlphaFoldDB" id="A0AAV4SVM1"/>
<gene>
    <name evidence="1" type="ORF">CEXT_521681</name>
</gene>
<dbReference type="Proteomes" id="UP001054945">
    <property type="component" value="Unassembled WGS sequence"/>
</dbReference>
<organism evidence="1 2">
    <name type="scientific">Caerostris extrusa</name>
    <name type="common">Bark spider</name>
    <name type="synonym">Caerostris bankana</name>
    <dbReference type="NCBI Taxonomy" id="172846"/>
    <lineage>
        <taxon>Eukaryota</taxon>
        <taxon>Metazoa</taxon>
        <taxon>Ecdysozoa</taxon>
        <taxon>Arthropoda</taxon>
        <taxon>Chelicerata</taxon>
        <taxon>Arachnida</taxon>
        <taxon>Araneae</taxon>
        <taxon>Araneomorphae</taxon>
        <taxon>Entelegynae</taxon>
        <taxon>Araneoidea</taxon>
        <taxon>Araneidae</taxon>
        <taxon>Caerostris</taxon>
    </lineage>
</organism>
<reference evidence="1 2" key="1">
    <citation type="submission" date="2021-06" db="EMBL/GenBank/DDBJ databases">
        <title>Caerostris extrusa draft genome.</title>
        <authorList>
            <person name="Kono N."/>
            <person name="Arakawa K."/>
        </authorList>
    </citation>
    <scope>NUCLEOTIDE SEQUENCE [LARGE SCALE GENOMIC DNA]</scope>
</reference>
<evidence type="ECO:0000313" key="1">
    <source>
        <dbReference type="EMBL" id="GIY36497.1"/>
    </source>
</evidence>
<comment type="caution">
    <text evidence="1">The sequence shown here is derived from an EMBL/GenBank/DDBJ whole genome shotgun (WGS) entry which is preliminary data.</text>
</comment>